<feature type="domain" description="Putative carbohydrate metabolism" evidence="1">
    <location>
        <begin position="85"/>
        <end position="293"/>
    </location>
</feature>
<name>A0A099WS07_9PORP</name>
<dbReference type="Proteomes" id="UP000030130">
    <property type="component" value="Unassembled WGS sequence"/>
</dbReference>
<dbReference type="InterPro" id="IPR038653">
    <property type="entry name" value="Put_CMD_sf"/>
</dbReference>
<organism evidence="2 3">
    <name type="scientific">Porphyromonas gulae</name>
    <dbReference type="NCBI Taxonomy" id="111105"/>
    <lineage>
        <taxon>Bacteria</taxon>
        <taxon>Pseudomonadati</taxon>
        <taxon>Bacteroidota</taxon>
        <taxon>Bacteroidia</taxon>
        <taxon>Bacteroidales</taxon>
        <taxon>Porphyromonadaceae</taxon>
        <taxon>Porphyromonas</taxon>
    </lineage>
</organism>
<dbReference type="STRING" id="111105.HR09_01985"/>
<dbReference type="GO" id="GO:0045493">
    <property type="term" value="P:xylan catabolic process"/>
    <property type="evidence" value="ECO:0007669"/>
    <property type="project" value="UniProtKB-KW"/>
</dbReference>
<dbReference type="GO" id="GO:0016798">
    <property type="term" value="F:hydrolase activity, acting on glycosyl bonds"/>
    <property type="evidence" value="ECO:0007669"/>
    <property type="project" value="UniProtKB-KW"/>
</dbReference>
<keyword evidence="2" id="KW-0624">Polysaccharide degradation</keyword>
<evidence type="ECO:0000313" key="3">
    <source>
        <dbReference type="Proteomes" id="UP000030130"/>
    </source>
</evidence>
<dbReference type="PROSITE" id="PS51257">
    <property type="entry name" value="PROKAR_LIPOPROTEIN"/>
    <property type="match status" value="1"/>
</dbReference>
<dbReference type="Gene3D" id="2.60.120.890">
    <property type="entry name" value="BT2081, beta-jelly-roll domain"/>
    <property type="match status" value="1"/>
</dbReference>
<protein>
    <submittedName>
        <fullName evidence="2">Glycoside hydrolase xylanase</fullName>
    </submittedName>
</protein>
<dbReference type="GeneID" id="57239707"/>
<dbReference type="InterPro" id="IPR025112">
    <property type="entry name" value="PCMD"/>
</dbReference>
<evidence type="ECO:0000313" key="2">
    <source>
        <dbReference type="EMBL" id="KGN83872.1"/>
    </source>
</evidence>
<dbReference type="RefSeq" id="WP_039418779.1">
    <property type="nucleotide sequence ID" value="NZ_CALUCC010000005.1"/>
</dbReference>
<accession>A0A099WS07</accession>
<dbReference type="AlphaFoldDB" id="A0A099WS07"/>
<sequence>MKQRFSTIGIPLIFVLGALLSGCYGFDPIKDKQNKLKEELNNGGNEASPTPPEGQSVFDVRFSFEKWSDTTPALPLGEGGFSSSFWASASNEGFKAMPNPTLPYPVTLADEGYQGRCVRMLTRPGIKVYGMGSYLVAASLFSGKVDVSKLISAPLEATYFGHRVRQRPIRLRGYYRYKAGSKYIDGSIGPDAVLEGKDQCTIAGVFYEVTEDTPYLNGKNLYAAPSIVSIAKVIADDTDGWQPFDLTFRSVGNKVVDLANKQYRLALVFSSSSRGDEYIGSVDSELLVDEVTLTLTTLPE</sequence>
<keyword evidence="2" id="KW-0119">Carbohydrate metabolism</keyword>
<comment type="caution">
    <text evidence="2">The sequence shown here is derived from an EMBL/GenBank/DDBJ whole genome shotgun (WGS) entry which is preliminary data.</text>
</comment>
<keyword evidence="2" id="KW-0326">Glycosidase</keyword>
<proteinExistence type="predicted"/>
<dbReference type="Pfam" id="PF13201">
    <property type="entry name" value="PCMD"/>
    <property type="match status" value="1"/>
</dbReference>
<dbReference type="EMBL" id="JRAI01000082">
    <property type="protein sequence ID" value="KGN83872.1"/>
    <property type="molecule type" value="Genomic_DNA"/>
</dbReference>
<keyword evidence="2" id="KW-0378">Hydrolase</keyword>
<keyword evidence="2" id="KW-0858">Xylan degradation</keyword>
<reference evidence="2 3" key="1">
    <citation type="submission" date="2014-08" db="EMBL/GenBank/DDBJ databases">
        <title>Porphyromonas gulae strain:COT-052_OH1451 Genome sequencing.</title>
        <authorList>
            <person name="Wallis C."/>
            <person name="Deusch O."/>
            <person name="O'Flynn C."/>
            <person name="Davis I."/>
            <person name="Jospin G."/>
            <person name="Darling A.E."/>
            <person name="Coil D.A."/>
            <person name="Alexiev A."/>
            <person name="Horsfall A."/>
            <person name="Kirkwood N."/>
            <person name="Harris S."/>
            <person name="Eisen J.A."/>
        </authorList>
    </citation>
    <scope>NUCLEOTIDE SEQUENCE [LARGE SCALE GENOMIC DNA]</scope>
    <source>
        <strain evidence="3">COT-052 OH1451</strain>
    </source>
</reference>
<evidence type="ECO:0000259" key="1">
    <source>
        <dbReference type="Pfam" id="PF13201"/>
    </source>
</evidence>
<dbReference type="eggNOG" id="ENOG502Z913">
    <property type="taxonomic scope" value="Bacteria"/>
</dbReference>
<dbReference type="OrthoDB" id="713122at2"/>
<gene>
    <name evidence="2" type="ORF">HR08_10500</name>
</gene>